<feature type="domain" description="PLD phosphodiesterase" evidence="2">
    <location>
        <begin position="111"/>
        <end position="133"/>
    </location>
</feature>
<proteinExistence type="predicted"/>
<reference evidence="4" key="1">
    <citation type="journal article" date="2019" name="Int. J. Syst. Evol. Microbiol.">
        <title>The Global Catalogue of Microorganisms (GCM) 10K type strain sequencing project: providing services to taxonomists for standard genome sequencing and annotation.</title>
        <authorList>
            <consortium name="The Broad Institute Genomics Platform"/>
            <consortium name="The Broad Institute Genome Sequencing Center for Infectious Disease"/>
            <person name="Wu L."/>
            <person name="Ma J."/>
        </authorList>
    </citation>
    <scope>NUCLEOTIDE SEQUENCE [LARGE SCALE GENOMIC DNA]</scope>
    <source>
        <strain evidence="4">CCUG 56756</strain>
    </source>
</reference>
<evidence type="ECO:0000259" key="2">
    <source>
        <dbReference type="PROSITE" id="PS50035"/>
    </source>
</evidence>
<protein>
    <submittedName>
        <fullName evidence="3">Phospholipase D-like domain-containing protein</fullName>
    </submittedName>
</protein>
<evidence type="ECO:0000313" key="4">
    <source>
        <dbReference type="Proteomes" id="UP001597109"/>
    </source>
</evidence>
<dbReference type="EMBL" id="JBHTKI010000049">
    <property type="protein sequence ID" value="MFD1032921.1"/>
    <property type="molecule type" value="Genomic_DNA"/>
</dbReference>
<dbReference type="SUPFAM" id="SSF56024">
    <property type="entry name" value="Phospholipase D/nuclease"/>
    <property type="match status" value="1"/>
</dbReference>
<dbReference type="PROSITE" id="PS50035">
    <property type="entry name" value="PLD"/>
    <property type="match status" value="1"/>
</dbReference>
<dbReference type="RefSeq" id="WP_144841547.1">
    <property type="nucleotide sequence ID" value="NZ_JBHTKI010000049.1"/>
</dbReference>
<comment type="caution">
    <text evidence="3">The sequence shown here is derived from an EMBL/GenBank/DDBJ whole genome shotgun (WGS) entry which is preliminary data.</text>
</comment>
<dbReference type="Proteomes" id="UP001597109">
    <property type="component" value="Unassembled WGS sequence"/>
</dbReference>
<sequence length="365" mass="42652">MLKTYELKNAKMVWSKEDIAYQEVLDEFENADYILVVTFNVSEKQEQLIKYLEKVNEETPIQIFTNIPQRYERYYNDLVRKQAKKKINAYIKRLNPENFGKISETYFCFDNHAKIIMTDKIAYIGSANYSDESKKNYEAGVISTDVELIEFVKTEIVSDLISSSESYYSGDTLYYIVTLAMLTSRLVDAEERIYYSCFSTFEHAGREYGDYYDTANNSLSIIELDYLENVILDLQDLLKELIDKLSDSNILTEEMQEEISELDFDNIRNFYSNDTNIWNLASFDITDFAMDYIQEHSLEADTENLARIADIGSQQGFEYGEELAQIAQEDVLYILDSLKIFKDKLNEIIEEIPRGKLNKEIDNTF</sequence>
<name>A0ABW3LGQ2_9BACL</name>
<feature type="coiled-coil region" evidence="1">
    <location>
        <begin position="224"/>
        <end position="258"/>
    </location>
</feature>
<accession>A0ABW3LGQ2</accession>
<dbReference type="InterPro" id="IPR025202">
    <property type="entry name" value="PLD-like_dom"/>
</dbReference>
<dbReference type="Pfam" id="PF13091">
    <property type="entry name" value="PLDc_2"/>
    <property type="match status" value="1"/>
</dbReference>
<gene>
    <name evidence="3" type="ORF">ACFQ1X_15945</name>
</gene>
<keyword evidence="4" id="KW-1185">Reference proteome</keyword>
<dbReference type="SMART" id="SM00155">
    <property type="entry name" value="PLDc"/>
    <property type="match status" value="1"/>
</dbReference>
<organism evidence="3 4">
    <name type="scientific">Metaplanococcus flavidus</name>
    <dbReference type="NCBI Taxonomy" id="569883"/>
    <lineage>
        <taxon>Bacteria</taxon>
        <taxon>Bacillati</taxon>
        <taxon>Bacillota</taxon>
        <taxon>Bacilli</taxon>
        <taxon>Bacillales</taxon>
        <taxon>Caryophanaceae</taxon>
        <taxon>Metaplanococcus</taxon>
    </lineage>
</organism>
<dbReference type="CDD" id="cd00138">
    <property type="entry name" value="PLDc_SF"/>
    <property type="match status" value="1"/>
</dbReference>
<evidence type="ECO:0000313" key="3">
    <source>
        <dbReference type="EMBL" id="MFD1032921.1"/>
    </source>
</evidence>
<dbReference type="Gene3D" id="3.30.870.10">
    <property type="entry name" value="Endonuclease Chain A"/>
    <property type="match status" value="1"/>
</dbReference>
<dbReference type="InterPro" id="IPR001736">
    <property type="entry name" value="PLipase_D/transphosphatidylase"/>
</dbReference>
<evidence type="ECO:0000256" key="1">
    <source>
        <dbReference type="SAM" id="Coils"/>
    </source>
</evidence>
<keyword evidence="1" id="KW-0175">Coiled coil</keyword>